<keyword evidence="10" id="KW-0325">Glycoprotein</keyword>
<keyword evidence="8 13" id="KW-0472">Membrane</keyword>
<evidence type="ECO:0000256" key="8">
    <source>
        <dbReference type="ARBA" id="ARBA00023136"/>
    </source>
</evidence>
<evidence type="ECO:0000256" key="2">
    <source>
        <dbReference type="ARBA" id="ARBA00008685"/>
    </source>
</evidence>
<feature type="domain" description="Ionotropic glutamate receptor L-glutamate and glycine-binding" evidence="15">
    <location>
        <begin position="180"/>
        <end position="237"/>
    </location>
</feature>
<evidence type="ECO:0000256" key="9">
    <source>
        <dbReference type="ARBA" id="ARBA00023170"/>
    </source>
</evidence>
<evidence type="ECO:0000313" key="17">
    <source>
        <dbReference type="Proteomes" id="UP000827092"/>
    </source>
</evidence>
<evidence type="ECO:0000259" key="15">
    <source>
        <dbReference type="SMART" id="SM00918"/>
    </source>
</evidence>
<feature type="domain" description="Ionotropic glutamate receptor C-terminal" evidence="14">
    <location>
        <begin position="170"/>
        <end position="514"/>
    </location>
</feature>
<comment type="subcellular location">
    <subcellularLocation>
        <location evidence="1">Cell membrane</location>
        <topology evidence="1">Multi-pass membrane protein</topology>
    </subcellularLocation>
</comment>
<proteinExistence type="inferred from homology"/>
<dbReference type="GO" id="GO:0005886">
    <property type="term" value="C:plasma membrane"/>
    <property type="evidence" value="ECO:0007669"/>
    <property type="project" value="UniProtKB-SubCell"/>
</dbReference>
<dbReference type="PANTHER" id="PTHR42643:SF24">
    <property type="entry name" value="IONOTROPIC RECEPTOR 60A"/>
    <property type="match status" value="1"/>
</dbReference>
<dbReference type="Pfam" id="PF00060">
    <property type="entry name" value="Lig_chan"/>
    <property type="match status" value="1"/>
</dbReference>
<keyword evidence="3" id="KW-0813">Transport</keyword>
<evidence type="ECO:0000256" key="5">
    <source>
        <dbReference type="ARBA" id="ARBA00022692"/>
    </source>
</evidence>
<dbReference type="Proteomes" id="UP000827092">
    <property type="component" value="Unassembled WGS sequence"/>
</dbReference>
<keyword evidence="5 13" id="KW-0812">Transmembrane</keyword>
<keyword evidence="4" id="KW-1003">Cell membrane</keyword>
<comment type="similarity">
    <text evidence="2">Belongs to the glutamate-gated ion channel (TC 1.A.10.1) family.</text>
</comment>
<sequence>MTLSPLIIRFVTELVTQLLKWQWVLLIGNTYEDEDSLIAESLFQRNVSVMRFMSISRNQLYKVIRDHGNIPAIVLSPNEMNITSYVASCRIKWLFLQFENSSVETFDIENMQTEEDLYLLFVQSIRNGTFVLKTPMVNKKRLETVNFWTQIGGFQTDTSFRSCPKGPLKPIRVAMEKHFPFYQLANGTIPPQGTDISLLDVLSKCLKFKYNITKSVDGSWGRRNGTKFTGMIGMLVRHEADAALSGMTVTYNRYMGARFSTPYAYDRVTFVTRKPTMKAKTWAIFWPYTIQVWLAICLSVFIVSIIMAILRSNFKSRKRRKAQFADTALFIFQALLSQGYYDAKELRCRVLMSFWWGFCITIVAGYNGSLMSFMAHPGLEPSLDTVPQLVEAIKYKQFAVGTIQNSADYTIFKDSEEEDLRVILNSMNSDSRNLVHHDVEGLRESLKREYAYIGGELTVRADIWDTRKFLFAKDSFMQYGYAIAFKPDYDHVELFDKKIRQLQEAGILTKWIDDTIEHHREAEAVQNEGEGRHILKIDDVQGAFAVLCIGLISACLACIGEVQRFKRLKKKLKKKSRKIKKVRIVTFMLFTN</sequence>
<comment type="caution">
    <text evidence="16">The sequence shown here is derived from an EMBL/GenBank/DDBJ whole genome shotgun (WGS) entry which is preliminary data.</text>
</comment>
<dbReference type="EMBL" id="JAFNEN010000154">
    <property type="protein sequence ID" value="KAG8191670.1"/>
    <property type="molecule type" value="Genomic_DNA"/>
</dbReference>
<keyword evidence="12" id="KW-0407">Ion channel</keyword>
<accession>A0AAV6V4J4</accession>
<dbReference type="SUPFAM" id="SSF53850">
    <property type="entry name" value="Periplasmic binding protein-like II"/>
    <property type="match status" value="1"/>
</dbReference>
<gene>
    <name evidence="16" type="ORF">JTE90_016457</name>
</gene>
<keyword evidence="11" id="KW-1071">Ligand-gated ion channel</keyword>
<keyword evidence="6 13" id="KW-1133">Transmembrane helix</keyword>
<evidence type="ECO:0000256" key="6">
    <source>
        <dbReference type="ARBA" id="ARBA00022989"/>
    </source>
</evidence>
<evidence type="ECO:0000256" key="4">
    <source>
        <dbReference type="ARBA" id="ARBA00022475"/>
    </source>
</evidence>
<keyword evidence="7" id="KW-0406">Ion transport</keyword>
<dbReference type="InterPro" id="IPR001320">
    <property type="entry name" value="Iontro_rcpt_C"/>
</dbReference>
<dbReference type="SMART" id="SM00079">
    <property type="entry name" value="PBPe"/>
    <property type="match status" value="1"/>
</dbReference>
<name>A0AAV6V4J4_9ARAC</name>
<evidence type="ECO:0000256" key="10">
    <source>
        <dbReference type="ARBA" id="ARBA00023180"/>
    </source>
</evidence>
<evidence type="ECO:0000256" key="1">
    <source>
        <dbReference type="ARBA" id="ARBA00004651"/>
    </source>
</evidence>
<protein>
    <submittedName>
        <fullName evidence="16">Uncharacterized protein</fullName>
    </submittedName>
</protein>
<reference evidence="16 17" key="1">
    <citation type="journal article" date="2022" name="Nat. Ecol. Evol.">
        <title>A masculinizing supergene underlies an exaggerated male reproductive morph in a spider.</title>
        <authorList>
            <person name="Hendrickx F."/>
            <person name="De Corte Z."/>
            <person name="Sonet G."/>
            <person name="Van Belleghem S.M."/>
            <person name="Kostlbacher S."/>
            <person name="Vangestel C."/>
        </authorList>
    </citation>
    <scope>NUCLEOTIDE SEQUENCE [LARGE SCALE GENOMIC DNA]</scope>
    <source>
        <strain evidence="16">W744_W776</strain>
    </source>
</reference>
<evidence type="ECO:0000256" key="11">
    <source>
        <dbReference type="ARBA" id="ARBA00023286"/>
    </source>
</evidence>
<feature type="transmembrane region" description="Helical" evidence="13">
    <location>
        <begin position="285"/>
        <end position="310"/>
    </location>
</feature>
<evidence type="ECO:0000256" key="13">
    <source>
        <dbReference type="SAM" id="Phobius"/>
    </source>
</evidence>
<organism evidence="16 17">
    <name type="scientific">Oedothorax gibbosus</name>
    <dbReference type="NCBI Taxonomy" id="931172"/>
    <lineage>
        <taxon>Eukaryota</taxon>
        <taxon>Metazoa</taxon>
        <taxon>Ecdysozoa</taxon>
        <taxon>Arthropoda</taxon>
        <taxon>Chelicerata</taxon>
        <taxon>Arachnida</taxon>
        <taxon>Araneae</taxon>
        <taxon>Araneomorphae</taxon>
        <taxon>Entelegynae</taxon>
        <taxon>Araneoidea</taxon>
        <taxon>Linyphiidae</taxon>
        <taxon>Erigoninae</taxon>
        <taxon>Oedothorax</taxon>
    </lineage>
</organism>
<evidence type="ECO:0000313" key="16">
    <source>
        <dbReference type="EMBL" id="KAG8191670.1"/>
    </source>
</evidence>
<evidence type="ECO:0000256" key="7">
    <source>
        <dbReference type="ARBA" id="ARBA00023065"/>
    </source>
</evidence>
<dbReference type="GO" id="GO:0050906">
    <property type="term" value="P:detection of stimulus involved in sensory perception"/>
    <property type="evidence" value="ECO:0007669"/>
    <property type="project" value="UniProtKB-ARBA"/>
</dbReference>
<evidence type="ECO:0000259" key="14">
    <source>
        <dbReference type="SMART" id="SM00079"/>
    </source>
</evidence>
<dbReference type="PANTHER" id="PTHR42643">
    <property type="entry name" value="IONOTROPIC RECEPTOR 20A-RELATED"/>
    <property type="match status" value="1"/>
</dbReference>
<keyword evidence="17" id="KW-1185">Reference proteome</keyword>
<evidence type="ECO:0000256" key="12">
    <source>
        <dbReference type="ARBA" id="ARBA00023303"/>
    </source>
</evidence>
<feature type="transmembrane region" description="Helical" evidence="13">
    <location>
        <begin position="354"/>
        <end position="375"/>
    </location>
</feature>
<dbReference type="InterPro" id="IPR019594">
    <property type="entry name" value="Glu/Gly-bd"/>
</dbReference>
<dbReference type="Gene3D" id="1.10.287.70">
    <property type="match status" value="1"/>
</dbReference>
<dbReference type="InterPro" id="IPR052192">
    <property type="entry name" value="Insect_Ionotropic_Sensory_Rcpt"/>
</dbReference>
<feature type="transmembrane region" description="Helical" evidence="13">
    <location>
        <begin position="542"/>
        <end position="562"/>
    </location>
</feature>
<evidence type="ECO:0000256" key="3">
    <source>
        <dbReference type="ARBA" id="ARBA00022448"/>
    </source>
</evidence>
<dbReference type="SMART" id="SM00918">
    <property type="entry name" value="Lig_chan-Glu_bd"/>
    <property type="match status" value="1"/>
</dbReference>
<dbReference type="GO" id="GO:0015276">
    <property type="term" value="F:ligand-gated monoatomic ion channel activity"/>
    <property type="evidence" value="ECO:0007669"/>
    <property type="project" value="InterPro"/>
</dbReference>
<dbReference type="Pfam" id="PF10613">
    <property type="entry name" value="Lig_chan-Glu_bd"/>
    <property type="match status" value="1"/>
</dbReference>
<keyword evidence="9" id="KW-0675">Receptor</keyword>
<dbReference type="Gene3D" id="3.40.190.10">
    <property type="entry name" value="Periplasmic binding protein-like II"/>
    <property type="match status" value="1"/>
</dbReference>
<dbReference type="AlphaFoldDB" id="A0AAV6V4J4"/>